<name>A0ABV4WKF3_9CYAN</name>
<keyword evidence="2" id="KW-0378">Hydrolase</keyword>
<organism evidence="2 3">
    <name type="scientific">Floridaenema evergladense BLCC-F167</name>
    <dbReference type="NCBI Taxonomy" id="3153639"/>
    <lineage>
        <taxon>Bacteria</taxon>
        <taxon>Bacillati</taxon>
        <taxon>Cyanobacteriota</taxon>
        <taxon>Cyanophyceae</taxon>
        <taxon>Oscillatoriophycideae</taxon>
        <taxon>Aerosakkonematales</taxon>
        <taxon>Aerosakkonemataceae</taxon>
        <taxon>Floridanema</taxon>
        <taxon>Floridanema evergladense</taxon>
    </lineage>
</organism>
<feature type="domain" description="Restriction endonuclease type I HsdR N-terminal" evidence="1">
    <location>
        <begin position="90"/>
        <end position="176"/>
    </location>
</feature>
<reference evidence="2 3" key="1">
    <citation type="submission" date="2024-09" db="EMBL/GenBank/DDBJ databases">
        <title>Floridaenema gen nov. (Aerosakkonemataceae, Aerosakkonematales ord. nov., Cyanobacteria) from benthic tropical and subtropical fresh waters, with the description of four new species.</title>
        <authorList>
            <person name="Moretto J.A."/>
            <person name="Berthold D.E."/>
            <person name="Lefler F.W."/>
            <person name="Huang I.-S."/>
            <person name="Laughinghouse H. IV."/>
        </authorList>
    </citation>
    <scope>NUCLEOTIDE SEQUENCE [LARGE SCALE GENOMIC DNA]</scope>
    <source>
        <strain evidence="2 3">BLCC-F167</strain>
    </source>
</reference>
<dbReference type="Gene3D" id="3.90.1570.30">
    <property type="match status" value="1"/>
</dbReference>
<keyword evidence="2" id="KW-0540">Nuclease</keyword>
<sequence>MSKTISIGENIISLEQVEEKFNLFQSENDDFFTEWYENLAEVTDSEKQALDKVKSRYIYHRKSGPLAEGTVKLIVLSPLLEMAGFYDAPFRIDSEVTVQIAARDLDEIYRGRIDVLALQGELWILVVESKQTSFNIDIAIPQALSYMTASPNSAVKAVFGMITNGSNFMFLKLVNGDTPQYALSDDFSVYRRRNELYDVLCVLKKIGSLIG</sequence>
<gene>
    <name evidence="2" type="ORF">ACE1CA_11485</name>
</gene>
<dbReference type="InterPro" id="IPR007409">
    <property type="entry name" value="Restrct_endonuc_type1_HsdR_N"/>
</dbReference>
<dbReference type="Proteomes" id="UP001576780">
    <property type="component" value="Unassembled WGS sequence"/>
</dbReference>
<dbReference type="Pfam" id="PF04313">
    <property type="entry name" value="HSDR_N"/>
    <property type="match status" value="1"/>
</dbReference>
<dbReference type="RefSeq" id="WP_413277564.1">
    <property type="nucleotide sequence ID" value="NZ_JBHFNT010000096.1"/>
</dbReference>
<dbReference type="GO" id="GO:0004519">
    <property type="term" value="F:endonuclease activity"/>
    <property type="evidence" value="ECO:0007669"/>
    <property type="project" value="UniProtKB-KW"/>
</dbReference>
<keyword evidence="3" id="KW-1185">Reference proteome</keyword>
<comment type="caution">
    <text evidence="2">The sequence shown here is derived from an EMBL/GenBank/DDBJ whole genome shotgun (WGS) entry which is preliminary data.</text>
</comment>
<dbReference type="EMBL" id="JBHFNT010000096">
    <property type="protein sequence ID" value="MFB2835143.1"/>
    <property type="molecule type" value="Genomic_DNA"/>
</dbReference>
<evidence type="ECO:0000313" key="2">
    <source>
        <dbReference type="EMBL" id="MFB2835143.1"/>
    </source>
</evidence>
<proteinExistence type="predicted"/>
<accession>A0ABV4WKF3</accession>
<evidence type="ECO:0000259" key="1">
    <source>
        <dbReference type="Pfam" id="PF04313"/>
    </source>
</evidence>
<keyword evidence="2" id="KW-0255">Endonuclease</keyword>
<evidence type="ECO:0000313" key="3">
    <source>
        <dbReference type="Proteomes" id="UP001576780"/>
    </source>
</evidence>
<protein>
    <submittedName>
        <fullName evidence="2">Type I restriction endonuclease</fullName>
    </submittedName>
</protein>